<accession>A0AAW9RVA1</accession>
<feature type="compositionally biased region" description="Low complexity" evidence="1">
    <location>
        <begin position="18"/>
        <end position="43"/>
    </location>
</feature>
<feature type="compositionally biased region" description="Acidic residues" evidence="1">
    <location>
        <begin position="93"/>
        <end position="116"/>
    </location>
</feature>
<keyword evidence="3" id="KW-1185">Reference proteome</keyword>
<feature type="compositionally biased region" description="Low complexity" evidence="1">
    <location>
        <begin position="187"/>
        <end position="204"/>
    </location>
</feature>
<evidence type="ECO:0000313" key="3">
    <source>
        <dbReference type="Proteomes" id="UP001378188"/>
    </source>
</evidence>
<name>A0AAW9RVA1_9HYPH</name>
<dbReference type="RefSeq" id="WP_340331017.1">
    <property type="nucleotide sequence ID" value="NZ_JAZHOF010000007.1"/>
</dbReference>
<proteinExistence type="predicted"/>
<dbReference type="EMBL" id="JAZHOF010000007">
    <property type="protein sequence ID" value="MEJ8573324.1"/>
    <property type="molecule type" value="Genomic_DNA"/>
</dbReference>
<dbReference type="AlphaFoldDB" id="A0AAW9RVA1"/>
<evidence type="ECO:0000256" key="1">
    <source>
        <dbReference type="SAM" id="MobiDB-lite"/>
    </source>
</evidence>
<organism evidence="2 3">
    <name type="scientific">Microbaculum marinum</name>
    <dbReference type="NCBI Taxonomy" id="1764581"/>
    <lineage>
        <taxon>Bacteria</taxon>
        <taxon>Pseudomonadati</taxon>
        <taxon>Pseudomonadota</taxon>
        <taxon>Alphaproteobacteria</taxon>
        <taxon>Hyphomicrobiales</taxon>
        <taxon>Tepidamorphaceae</taxon>
        <taxon>Microbaculum</taxon>
    </lineage>
</organism>
<feature type="region of interest" description="Disordered" evidence="1">
    <location>
        <begin position="16"/>
        <end position="213"/>
    </location>
</feature>
<dbReference type="Pfam" id="PF10691">
    <property type="entry name" value="DUF2497"/>
    <property type="match status" value="1"/>
</dbReference>
<reference evidence="2 3" key="1">
    <citation type="submission" date="2024-02" db="EMBL/GenBank/DDBJ databases">
        <title>Genome analysis and characterization of Microbaculum marinisediminis sp. nov., isolated from marine sediment.</title>
        <authorList>
            <person name="Du Z.-J."/>
            <person name="Ye Y.-Q."/>
            <person name="Zhang Z.-R."/>
            <person name="Yuan S.-M."/>
            <person name="Zhang X.-Y."/>
        </authorList>
    </citation>
    <scope>NUCLEOTIDE SEQUENCE [LARGE SCALE GENOMIC DNA]</scope>
    <source>
        <strain evidence="2 3">SDUM1044001</strain>
    </source>
</reference>
<dbReference type="InterPro" id="IPR019632">
    <property type="entry name" value="DUF2497"/>
</dbReference>
<comment type="caution">
    <text evidence="2">The sequence shown here is derived from an EMBL/GenBank/DDBJ whole genome shotgun (WGS) entry which is preliminary data.</text>
</comment>
<protein>
    <submittedName>
        <fullName evidence="2">DUF2497 domain-containing protein</fullName>
    </submittedName>
</protein>
<gene>
    <name evidence="2" type="ORF">V3328_17670</name>
</gene>
<evidence type="ECO:0000313" key="2">
    <source>
        <dbReference type="EMBL" id="MEJ8573324.1"/>
    </source>
</evidence>
<sequence length="297" mass="30634">MEEILASIRRIISESDDGVGLSGSAASLSGRGDPARAAQAAAAYEQGSAPRPPFRDEAPAGHDSYLDPDHDVPPRTAVTGDAYPAGSPAPADDIFELTDDMVDDEVAGEGAGEGEDTVGGLDGTASADPVEEPFQVPHWNETPDTPEETAAVSAGAAEDLGDESGAQGAADQEPAPYDPLDDRFGEPAPAADAAPGPFASAAPASVGTTPPADRAAAVQGLLSARSDAMISSAFGRLAETMPPATDAATAPRAPRTLEDFVGEMLRPMLKEWLDENLPVIVEQLVQQEIERVSRGRR</sequence>
<feature type="compositionally biased region" description="Basic and acidic residues" evidence="1">
    <location>
        <begin position="53"/>
        <end position="73"/>
    </location>
</feature>
<dbReference type="Proteomes" id="UP001378188">
    <property type="component" value="Unassembled WGS sequence"/>
</dbReference>